<dbReference type="EC" id="3.6.4.13" evidence="1"/>
<gene>
    <name evidence="10" type="ORF">TCAL_10401</name>
</gene>
<dbReference type="GO" id="GO:0045943">
    <property type="term" value="P:positive regulation of transcription by RNA polymerase I"/>
    <property type="evidence" value="ECO:0007669"/>
    <property type="project" value="TreeGrafter"/>
</dbReference>
<dbReference type="CDD" id="cd18791">
    <property type="entry name" value="SF2_C_RHA"/>
    <property type="match status" value="1"/>
</dbReference>
<dbReference type="GO" id="GO:0003724">
    <property type="term" value="F:RNA helicase activity"/>
    <property type="evidence" value="ECO:0007669"/>
    <property type="project" value="UniProtKB-EC"/>
</dbReference>
<dbReference type="GO" id="GO:0005730">
    <property type="term" value="C:nucleolus"/>
    <property type="evidence" value="ECO:0007669"/>
    <property type="project" value="TreeGrafter"/>
</dbReference>
<dbReference type="OrthoDB" id="10253254at2759"/>
<keyword evidence="4" id="KW-0347">Helicase</keyword>
<dbReference type="InterPro" id="IPR014001">
    <property type="entry name" value="Helicase_ATP-bd"/>
</dbReference>
<accession>A0A553NNH1</accession>
<dbReference type="SMART" id="SM00490">
    <property type="entry name" value="HELICc"/>
    <property type="match status" value="1"/>
</dbReference>
<dbReference type="Pfam" id="PF07717">
    <property type="entry name" value="OB_NTP_bind"/>
    <property type="match status" value="1"/>
</dbReference>
<keyword evidence="11" id="KW-1185">Reference proteome</keyword>
<dbReference type="STRING" id="6832.A0A553NNH1"/>
<dbReference type="PROSITE" id="PS00690">
    <property type="entry name" value="DEAH_ATP_HELICASE"/>
    <property type="match status" value="1"/>
</dbReference>
<dbReference type="InterPro" id="IPR007502">
    <property type="entry name" value="Helicase-assoc_dom"/>
</dbReference>
<dbReference type="PROSITE" id="PS51194">
    <property type="entry name" value="HELICASE_CTER"/>
    <property type="match status" value="1"/>
</dbReference>
<dbReference type="PANTHER" id="PTHR18934">
    <property type="entry name" value="ATP-DEPENDENT RNA HELICASE"/>
    <property type="match status" value="1"/>
</dbReference>
<evidence type="ECO:0000256" key="6">
    <source>
        <dbReference type="ARBA" id="ARBA00047984"/>
    </source>
</evidence>
<dbReference type="GO" id="GO:0003725">
    <property type="term" value="F:double-stranded RNA binding"/>
    <property type="evidence" value="ECO:0007669"/>
    <property type="project" value="TreeGrafter"/>
</dbReference>
<dbReference type="SUPFAM" id="SSF52540">
    <property type="entry name" value="P-loop containing nucleoside triphosphate hydrolases"/>
    <property type="match status" value="1"/>
</dbReference>
<feature type="compositionally biased region" description="Gly residues" evidence="7">
    <location>
        <begin position="48"/>
        <end position="60"/>
    </location>
</feature>
<evidence type="ECO:0000313" key="11">
    <source>
        <dbReference type="Proteomes" id="UP000318571"/>
    </source>
</evidence>
<keyword evidence="2" id="KW-0547">Nucleotide-binding</keyword>
<protein>
    <recommendedName>
        <fullName evidence="1">RNA helicase</fullName>
        <ecNumber evidence="1">3.6.4.13</ecNumber>
    </recommendedName>
</protein>
<reference evidence="10 11" key="1">
    <citation type="journal article" date="2018" name="Nat. Ecol. Evol.">
        <title>Genomic signatures of mitonuclear coevolution across populations of Tigriopus californicus.</title>
        <authorList>
            <person name="Barreto F.S."/>
            <person name="Watson E.T."/>
            <person name="Lima T.G."/>
            <person name="Willett C.S."/>
            <person name="Edmands S."/>
            <person name="Li W."/>
            <person name="Burton R.S."/>
        </authorList>
    </citation>
    <scope>NUCLEOTIDE SEQUENCE [LARGE SCALE GENOMIC DNA]</scope>
    <source>
        <strain evidence="10 11">San Diego</strain>
    </source>
</reference>
<dbReference type="Pfam" id="PF04408">
    <property type="entry name" value="WHD_HA2"/>
    <property type="match status" value="1"/>
</dbReference>
<dbReference type="Gene3D" id="3.40.50.300">
    <property type="entry name" value="P-loop containing nucleotide triphosphate hydrolases"/>
    <property type="match status" value="2"/>
</dbReference>
<dbReference type="AlphaFoldDB" id="A0A553NNH1"/>
<dbReference type="GO" id="GO:0016787">
    <property type="term" value="F:hydrolase activity"/>
    <property type="evidence" value="ECO:0007669"/>
    <property type="project" value="UniProtKB-KW"/>
</dbReference>
<proteinExistence type="predicted"/>
<dbReference type="Proteomes" id="UP000318571">
    <property type="component" value="Chromosome 4"/>
</dbReference>
<evidence type="ECO:0000256" key="7">
    <source>
        <dbReference type="SAM" id="MobiDB-lite"/>
    </source>
</evidence>
<dbReference type="InterPro" id="IPR011709">
    <property type="entry name" value="DEAD-box_helicase_OB_fold"/>
</dbReference>
<dbReference type="FunFam" id="3.40.50.300:FF:000145">
    <property type="entry name" value="probable ATP-dependent RNA helicase DHX40"/>
    <property type="match status" value="1"/>
</dbReference>
<comment type="caution">
    <text evidence="10">The sequence shown here is derived from an EMBL/GenBank/DDBJ whole genome shotgun (WGS) entry which is preliminary data.</text>
</comment>
<evidence type="ECO:0000259" key="8">
    <source>
        <dbReference type="PROSITE" id="PS51192"/>
    </source>
</evidence>
<dbReference type="InterPro" id="IPR001650">
    <property type="entry name" value="Helicase_C-like"/>
</dbReference>
<dbReference type="SMART" id="SM00847">
    <property type="entry name" value="HA2"/>
    <property type="match status" value="1"/>
</dbReference>
<evidence type="ECO:0000256" key="1">
    <source>
        <dbReference type="ARBA" id="ARBA00012552"/>
    </source>
</evidence>
<organism evidence="10 11">
    <name type="scientific">Tigriopus californicus</name>
    <name type="common">Marine copepod</name>
    <dbReference type="NCBI Taxonomy" id="6832"/>
    <lineage>
        <taxon>Eukaryota</taxon>
        <taxon>Metazoa</taxon>
        <taxon>Ecdysozoa</taxon>
        <taxon>Arthropoda</taxon>
        <taxon>Crustacea</taxon>
        <taxon>Multicrustacea</taxon>
        <taxon>Hexanauplia</taxon>
        <taxon>Copepoda</taxon>
        <taxon>Harpacticoida</taxon>
        <taxon>Harpacticidae</taxon>
        <taxon>Tigriopus</taxon>
    </lineage>
</organism>
<dbReference type="Pfam" id="PF00271">
    <property type="entry name" value="Helicase_C"/>
    <property type="match status" value="1"/>
</dbReference>
<dbReference type="GO" id="GO:0005524">
    <property type="term" value="F:ATP binding"/>
    <property type="evidence" value="ECO:0007669"/>
    <property type="project" value="UniProtKB-KW"/>
</dbReference>
<evidence type="ECO:0000259" key="9">
    <source>
        <dbReference type="PROSITE" id="PS51194"/>
    </source>
</evidence>
<evidence type="ECO:0000256" key="2">
    <source>
        <dbReference type="ARBA" id="ARBA00022741"/>
    </source>
</evidence>
<dbReference type="Pfam" id="PF00270">
    <property type="entry name" value="DEAD"/>
    <property type="match status" value="1"/>
</dbReference>
<keyword evidence="3" id="KW-0378">Hydrolase</keyword>
<dbReference type="Gene3D" id="1.20.120.1080">
    <property type="match status" value="1"/>
</dbReference>
<dbReference type="PANTHER" id="PTHR18934:SF118">
    <property type="entry name" value="ATP-DEPENDENT RNA HELICASE DHX33"/>
    <property type="match status" value="1"/>
</dbReference>
<evidence type="ECO:0000256" key="3">
    <source>
        <dbReference type="ARBA" id="ARBA00022801"/>
    </source>
</evidence>
<name>A0A553NNH1_TIGCA</name>
<sequence>MKRKTSSDWNTMGPRTASSPTLAGFKHPRWDDSTSSPNSRRVMMPTGALGGGSGRSGSEGGSANDLVMLQQRRNLPMAAARPRFLSEVAKHETVILIGETGCGKTTQIPQYLHEARLEAPHAIAITQPRRMAAISIAKRVAQEMRVSIGSLVGYKVRFEDCTDTVSRLIYLTDGMLLREAMLDPLLSRYSWIVLDEAHERTISTDILFGVVKAAQRERRVTTTNLCPLKVIVMSATLDADKFSDYFHKAPILFVSGRQFPVDVRHVRDSQDDWQSATLSTLFQIHQEAPERHDMLVFLTGQEEIETMMRQIRRIAKDISGPKMTLLCLYAAQQTAIQQKVFFPTKAGCRKIVLSTNIAETSLTIPGIRYVIDSCRVKAKVHQPSTGLDMLKVVRISQAQAWQRTGRAGRDAEGQCYRMVTRAEFDRLPKDSTPEILRCNLSNVILQILSIGVKDILKFDFMQRPPGDAIEGALRQLKLLGGVDDQNQLTPEGKKMAAFPIDPKLTKMILRAKDLGVTEEIVSIVALMSGESILVTPTAKKEEALNSRRKFVSSEGDLITYLKIFRAFKSSNNKDQWCQQHFVHQRNMTFALEIRKQLIDLCHKLNIPIQSNVGQTDLIRRAIAEGMFVNVAKLTREGYYVTLDSRQQARIHPSSVMFQTKPELVVFTELISTQKNYIRNLTLVDANWLLEAQPDYYRQHRIVTGD</sequence>
<dbReference type="InterPro" id="IPR048333">
    <property type="entry name" value="HA2_WH"/>
</dbReference>
<feature type="domain" description="Helicase C-terminal" evidence="9">
    <location>
        <begin position="280"/>
        <end position="451"/>
    </location>
</feature>
<comment type="catalytic activity">
    <reaction evidence="6">
        <text>ATP + H2O = ADP + phosphate + H(+)</text>
        <dbReference type="Rhea" id="RHEA:13065"/>
        <dbReference type="ChEBI" id="CHEBI:15377"/>
        <dbReference type="ChEBI" id="CHEBI:15378"/>
        <dbReference type="ChEBI" id="CHEBI:30616"/>
        <dbReference type="ChEBI" id="CHEBI:43474"/>
        <dbReference type="ChEBI" id="CHEBI:456216"/>
        <dbReference type="EC" id="3.6.4.13"/>
    </reaction>
</comment>
<dbReference type="FunFam" id="3.40.50.300:FF:000750">
    <property type="entry name" value="Putative ATP-dependent RNA helicase DHX33"/>
    <property type="match status" value="1"/>
</dbReference>
<dbReference type="InterPro" id="IPR027417">
    <property type="entry name" value="P-loop_NTPase"/>
</dbReference>
<evidence type="ECO:0000256" key="4">
    <source>
        <dbReference type="ARBA" id="ARBA00022806"/>
    </source>
</evidence>
<dbReference type="CDD" id="cd17978">
    <property type="entry name" value="DEXHc_DHX33"/>
    <property type="match status" value="1"/>
</dbReference>
<dbReference type="InterPro" id="IPR011545">
    <property type="entry name" value="DEAD/DEAH_box_helicase_dom"/>
</dbReference>
<dbReference type="SMART" id="SM00487">
    <property type="entry name" value="DEXDc"/>
    <property type="match status" value="1"/>
</dbReference>
<feature type="region of interest" description="Disordered" evidence="7">
    <location>
        <begin position="1"/>
        <end position="63"/>
    </location>
</feature>
<feature type="domain" description="Helicase ATP-binding" evidence="8">
    <location>
        <begin position="85"/>
        <end position="255"/>
    </location>
</feature>
<keyword evidence="5" id="KW-0067">ATP-binding</keyword>
<dbReference type="InterPro" id="IPR002464">
    <property type="entry name" value="DNA/RNA_helicase_DEAH_CS"/>
</dbReference>
<dbReference type="PROSITE" id="PS51192">
    <property type="entry name" value="HELICASE_ATP_BIND_1"/>
    <property type="match status" value="1"/>
</dbReference>
<evidence type="ECO:0000256" key="5">
    <source>
        <dbReference type="ARBA" id="ARBA00022840"/>
    </source>
</evidence>
<dbReference type="Pfam" id="PF21010">
    <property type="entry name" value="HA2_C"/>
    <property type="match status" value="1"/>
</dbReference>
<dbReference type="EMBL" id="VCGU01000011">
    <property type="protein sequence ID" value="TRY66966.1"/>
    <property type="molecule type" value="Genomic_DNA"/>
</dbReference>
<evidence type="ECO:0000313" key="10">
    <source>
        <dbReference type="EMBL" id="TRY66966.1"/>
    </source>
</evidence>
<dbReference type="OMA" id="CHENFLH"/>